<evidence type="ECO:0000256" key="5">
    <source>
        <dbReference type="ARBA" id="ARBA00022825"/>
    </source>
</evidence>
<dbReference type="InterPro" id="IPR004634">
    <property type="entry name" value="Pept_S49_pIV"/>
</dbReference>
<name>A0A9X2JDX0_9BACT</name>
<evidence type="ECO:0000256" key="7">
    <source>
        <dbReference type="SAM" id="MobiDB-lite"/>
    </source>
</evidence>
<reference evidence="10" key="1">
    <citation type="submission" date="2022-06" db="EMBL/GenBank/DDBJ databases">
        <title>Aeoliella straminimaris, a novel planctomycete from sediments.</title>
        <authorList>
            <person name="Vitorino I.R."/>
            <person name="Lage O.M."/>
        </authorList>
    </citation>
    <scope>NUCLEOTIDE SEQUENCE</scope>
    <source>
        <strain evidence="10">ICT_H6.2</strain>
    </source>
</reference>
<sequence>MSNSKATCAARFLALLLFVSVACATIPAGADTATAEKPAAAEKAKDKKDKKEAKQDEPKSASEDKAPKGKKLAKARLAQVLLSSSLPEGPGGTGLFADIQVDLRSMLQRIERAAEDDDIHGLVLTIENPSLGRGTINEVREAIKRFRKSGKKVYAQLTMAMPTDYLVACACDEIVMPESGTLVLPGVRMEGMFYKGLLDKIGVEADFVHMGEAKGAAEPMTRESFSEGVRANLTSMTDDVYEQMIATVAFDRPITRKQATEAIDQGLLTAGRAKQLGLIDRVAYPSELKSDLQKSLNADKLVYVQNYGKKKVDTDFSGPTGVLKLIKLMSGGSSSSKSSGKKIAIVYAVGAITTGKSQSDLFGSSSTMGSSTIVEALREANDDEDVAAIVLRINSPGGSAIASDLMWSKIQSIDKPVVASMGDVAASGGYYIAMGTDKIYAEPATITGSIGVVGGKIALKGLYDKLGISIDVISRGANSGVFSTTNKFTEGEREAITSMMEDTYEQFTSKAAAGRDMPVEQLKKLAGGKVYTGRQALANGLVDELGTLDDSIAAAKQLAGIDSDKEVKIITLPKSPDLFESLLGGNEAEKEVEVKVDLGLGELHPEFKKLIGHAKTVRRVFREPVVLMMPFSLEIK</sequence>
<dbReference type="SUPFAM" id="SSF52096">
    <property type="entry name" value="ClpP/crotonase"/>
    <property type="match status" value="2"/>
</dbReference>
<dbReference type="NCBIfam" id="TIGR00706">
    <property type="entry name" value="SppA_dom"/>
    <property type="match status" value="1"/>
</dbReference>
<dbReference type="PROSITE" id="PS51257">
    <property type="entry name" value="PROKAR_LIPOPROTEIN"/>
    <property type="match status" value="1"/>
</dbReference>
<dbReference type="InterPro" id="IPR047217">
    <property type="entry name" value="S49_SppA_67K_type_N"/>
</dbReference>
<dbReference type="InterPro" id="IPR029045">
    <property type="entry name" value="ClpP/crotonase-like_dom_sf"/>
</dbReference>
<gene>
    <name evidence="10" type="primary">sppA</name>
    <name evidence="10" type="ORF">NG895_00480</name>
</gene>
<comment type="caution">
    <text evidence="10">The sequence shown here is derived from an EMBL/GenBank/DDBJ whole genome shotgun (WGS) entry which is preliminary data.</text>
</comment>
<dbReference type="Gene3D" id="3.90.226.10">
    <property type="entry name" value="2-enoyl-CoA Hydratase, Chain A, domain 1"/>
    <property type="match status" value="3"/>
</dbReference>
<evidence type="ECO:0000256" key="1">
    <source>
        <dbReference type="ARBA" id="ARBA00004370"/>
    </source>
</evidence>
<dbReference type="GO" id="GO:0008236">
    <property type="term" value="F:serine-type peptidase activity"/>
    <property type="evidence" value="ECO:0007669"/>
    <property type="project" value="UniProtKB-KW"/>
</dbReference>
<dbReference type="Pfam" id="PF01343">
    <property type="entry name" value="Peptidase_S49"/>
    <property type="match status" value="2"/>
</dbReference>
<keyword evidence="8" id="KW-0732">Signal</keyword>
<feature type="signal peptide" evidence="8">
    <location>
        <begin position="1"/>
        <end position="24"/>
    </location>
</feature>
<keyword evidence="4" id="KW-0378">Hydrolase</keyword>
<dbReference type="NCBIfam" id="TIGR00705">
    <property type="entry name" value="SppA_67K"/>
    <property type="match status" value="1"/>
</dbReference>
<feature type="domain" description="Peptidase S49" evidence="9">
    <location>
        <begin position="146"/>
        <end position="296"/>
    </location>
</feature>
<dbReference type="InterPro" id="IPR047272">
    <property type="entry name" value="S49_SppA_C"/>
</dbReference>
<dbReference type="CDD" id="cd07018">
    <property type="entry name" value="S49_SppA_67K_type"/>
    <property type="match status" value="1"/>
</dbReference>
<dbReference type="PANTHER" id="PTHR33209">
    <property type="entry name" value="PROTEASE 4"/>
    <property type="match status" value="1"/>
</dbReference>
<dbReference type="Proteomes" id="UP001155241">
    <property type="component" value="Unassembled WGS sequence"/>
</dbReference>
<evidence type="ECO:0000256" key="3">
    <source>
        <dbReference type="ARBA" id="ARBA00022670"/>
    </source>
</evidence>
<accession>A0A9X2JDX0</accession>
<keyword evidence="6" id="KW-0472">Membrane</keyword>
<keyword evidence="11" id="KW-1185">Reference proteome</keyword>
<dbReference type="EMBL" id="JAMXLR010000003">
    <property type="protein sequence ID" value="MCO6042370.1"/>
    <property type="molecule type" value="Genomic_DNA"/>
</dbReference>
<feature type="compositionally biased region" description="Basic and acidic residues" evidence="7">
    <location>
        <begin position="39"/>
        <end position="67"/>
    </location>
</feature>
<dbReference type="AlphaFoldDB" id="A0A9X2JDX0"/>
<dbReference type="PANTHER" id="PTHR33209:SF1">
    <property type="entry name" value="PEPTIDASE S49 DOMAIN-CONTAINING PROTEIN"/>
    <property type="match status" value="1"/>
</dbReference>
<feature type="chain" id="PRO_5040941792" evidence="8">
    <location>
        <begin position="25"/>
        <end position="636"/>
    </location>
</feature>
<keyword evidence="3" id="KW-0645">Protease</keyword>
<comment type="similarity">
    <text evidence="2">Belongs to the peptidase S49 family.</text>
</comment>
<dbReference type="GO" id="GO:0006465">
    <property type="term" value="P:signal peptide processing"/>
    <property type="evidence" value="ECO:0007669"/>
    <property type="project" value="InterPro"/>
</dbReference>
<evidence type="ECO:0000256" key="6">
    <source>
        <dbReference type="ARBA" id="ARBA00023136"/>
    </source>
</evidence>
<evidence type="ECO:0000256" key="8">
    <source>
        <dbReference type="SAM" id="SignalP"/>
    </source>
</evidence>
<organism evidence="10 11">
    <name type="scientific">Aeoliella straminimaris</name>
    <dbReference type="NCBI Taxonomy" id="2954799"/>
    <lineage>
        <taxon>Bacteria</taxon>
        <taxon>Pseudomonadati</taxon>
        <taxon>Planctomycetota</taxon>
        <taxon>Planctomycetia</taxon>
        <taxon>Pirellulales</taxon>
        <taxon>Lacipirellulaceae</taxon>
        <taxon>Aeoliella</taxon>
    </lineage>
</organism>
<protein>
    <submittedName>
        <fullName evidence="10">Signal peptide peptidase SppA</fullName>
    </submittedName>
</protein>
<keyword evidence="5" id="KW-0720">Serine protease</keyword>
<evidence type="ECO:0000313" key="11">
    <source>
        <dbReference type="Proteomes" id="UP001155241"/>
    </source>
</evidence>
<feature type="region of interest" description="Disordered" evidence="7">
    <location>
        <begin position="32"/>
        <end position="70"/>
    </location>
</feature>
<feature type="domain" description="Peptidase S49" evidence="9">
    <location>
        <begin position="411"/>
        <end position="561"/>
    </location>
</feature>
<dbReference type="CDD" id="cd07023">
    <property type="entry name" value="S49_Sppa_N_C"/>
    <property type="match status" value="1"/>
</dbReference>
<evidence type="ECO:0000256" key="4">
    <source>
        <dbReference type="ARBA" id="ARBA00022801"/>
    </source>
</evidence>
<proteinExistence type="inferred from homology"/>
<evidence type="ECO:0000256" key="2">
    <source>
        <dbReference type="ARBA" id="ARBA00008683"/>
    </source>
</evidence>
<dbReference type="InterPro" id="IPR004635">
    <property type="entry name" value="Pept_S49_SppA"/>
</dbReference>
<evidence type="ECO:0000313" key="10">
    <source>
        <dbReference type="EMBL" id="MCO6042370.1"/>
    </source>
</evidence>
<dbReference type="InterPro" id="IPR002142">
    <property type="entry name" value="Peptidase_S49"/>
</dbReference>
<evidence type="ECO:0000259" key="9">
    <source>
        <dbReference type="Pfam" id="PF01343"/>
    </source>
</evidence>
<dbReference type="RefSeq" id="WP_252850471.1">
    <property type="nucleotide sequence ID" value="NZ_JAMXLR010000003.1"/>
</dbReference>
<comment type="subcellular location">
    <subcellularLocation>
        <location evidence="1">Membrane</location>
    </subcellularLocation>
</comment>
<dbReference type="GO" id="GO:0016020">
    <property type="term" value="C:membrane"/>
    <property type="evidence" value="ECO:0007669"/>
    <property type="project" value="UniProtKB-SubCell"/>
</dbReference>